<dbReference type="Pfam" id="PF21948">
    <property type="entry name" value="LplA-B_cat"/>
    <property type="match status" value="1"/>
</dbReference>
<organism evidence="2 3">
    <name type="scientific">Endomicrobium trichonymphae</name>
    <dbReference type="NCBI Taxonomy" id="1408204"/>
    <lineage>
        <taxon>Bacteria</taxon>
        <taxon>Pseudomonadati</taxon>
        <taxon>Elusimicrobiota</taxon>
        <taxon>Endomicrobiia</taxon>
        <taxon>Endomicrobiales</taxon>
        <taxon>Endomicrobiaceae</taxon>
        <taxon>Candidatus Endomicrobiellum</taxon>
    </lineage>
</organism>
<keyword evidence="3" id="KW-1185">Reference proteome</keyword>
<dbReference type="SUPFAM" id="SSF55681">
    <property type="entry name" value="Class II aaRS and biotin synthetases"/>
    <property type="match status" value="1"/>
</dbReference>
<evidence type="ECO:0000313" key="3">
    <source>
        <dbReference type="Proteomes" id="UP000095237"/>
    </source>
</evidence>
<dbReference type="EMBL" id="LNVX01000830">
    <property type="protein sequence ID" value="OEG69159.1"/>
    <property type="molecule type" value="Genomic_DNA"/>
</dbReference>
<dbReference type="PROSITE" id="PS51733">
    <property type="entry name" value="BPL_LPL_CATALYTIC"/>
    <property type="match status" value="1"/>
</dbReference>
<feature type="domain" description="BPL/LPL catalytic" evidence="1">
    <location>
        <begin position="26"/>
        <end position="211"/>
    </location>
</feature>
<evidence type="ECO:0000313" key="2">
    <source>
        <dbReference type="EMBL" id="OEG69159.1"/>
    </source>
</evidence>
<evidence type="ECO:0000259" key="1">
    <source>
        <dbReference type="PROSITE" id="PS51733"/>
    </source>
</evidence>
<reference evidence="2 3" key="1">
    <citation type="submission" date="2015-11" db="EMBL/GenBank/DDBJ databases">
        <title>Evidence for parallel genomic evolution in an endosymbiosis of termite gut flagellates.</title>
        <authorList>
            <person name="Zheng H."/>
        </authorList>
    </citation>
    <scope>NUCLEOTIDE SEQUENCE [LARGE SCALE GENOMIC DNA]</scope>
    <source>
        <strain evidence="2 3">CET450</strain>
    </source>
</reference>
<dbReference type="InterPro" id="IPR004143">
    <property type="entry name" value="BPL_LPL_catalytic"/>
</dbReference>
<dbReference type="PANTHER" id="PTHR43679">
    <property type="entry name" value="OCTANOYLTRANSFERASE LIPM-RELATED"/>
    <property type="match status" value="1"/>
</dbReference>
<dbReference type="PANTHER" id="PTHR43679:SF2">
    <property type="entry name" value="OCTANOYL-[GCVH]:PROTEIN N-OCTANOYLTRANSFERASE"/>
    <property type="match status" value="1"/>
</dbReference>
<sequence>MLRWIDDVPRSAAMNMALDEMLFNGYKSNPVLRTYYWDNAYTTIGYFQKVKDTDGSGLVRRFTGGLTVNHHNDISYSVIISSDFFNVYNQQEIYRNIHLAIQKALQTIGISSIILDKKTGNTSTSSICVQTFCKNDLILNGKKIAGSCLRRRGSKLIVQGSIYIYLNDTAKKVFSVNFAKKTAEFLKTEIKVSSFDNNDIRQAQNIAGEKYSNLQWNNKF</sequence>
<dbReference type="Proteomes" id="UP000095237">
    <property type="component" value="Unassembled WGS sequence"/>
</dbReference>
<dbReference type="Gene3D" id="3.30.930.10">
    <property type="entry name" value="Bira Bifunctional Protein, Domain 2"/>
    <property type="match status" value="1"/>
</dbReference>
<dbReference type="AlphaFoldDB" id="A0A1E5IF83"/>
<dbReference type="InterPro" id="IPR045864">
    <property type="entry name" value="aa-tRNA-synth_II/BPL/LPL"/>
</dbReference>
<name>A0A1E5IF83_ENDTX</name>
<dbReference type="InterPro" id="IPR050664">
    <property type="entry name" value="Octanoyltrans_LipM/LipL"/>
</dbReference>
<accession>A0A1E5IF83</accession>
<protein>
    <recommendedName>
        <fullName evidence="1">BPL/LPL catalytic domain-containing protein</fullName>
    </recommendedName>
</protein>
<proteinExistence type="predicted"/>
<comment type="caution">
    <text evidence="2">The sequence shown here is derived from an EMBL/GenBank/DDBJ whole genome shotgun (WGS) entry which is preliminary data.</text>
</comment>
<gene>
    <name evidence="2" type="ORF">ATZ36_11165</name>
</gene>